<dbReference type="Pfam" id="PF17745">
    <property type="entry name" value="Ydr279_N"/>
    <property type="match status" value="1"/>
</dbReference>
<proteinExistence type="predicted"/>
<dbReference type="EMBL" id="WTXG01000005">
    <property type="protein sequence ID" value="KAI0305721.1"/>
    <property type="molecule type" value="Genomic_DNA"/>
</dbReference>
<dbReference type="PANTHER" id="PTHR13383">
    <property type="entry name" value="RIBONUCLEASE H2 SUBUNIT B"/>
    <property type="match status" value="1"/>
</dbReference>
<dbReference type="GO" id="GO:0005654">
    <property type="term" value="C:nucleoplasm"/>
    <property type="evidence" value="ECO:0007669"/>
    <property type="project" value="TreeGrafter"/>
</dbReference>
<name>A0AAD4M8E6_9AGAM</name>
<evidence type="ECO:0000259" key="7">
    <source>
        <dbReference type="Pfam" id="PF17745"/>
    </source>
</evidence>
<keyword evidence="3" id="KW-0539">Nucleus</keyword>
<protein>
    <recommendedName>
        <fullName evidence="2">Ribonuclease H2 subunit B</fullName>
    </recommendedName>
    <alternativeName>
        <fullName evidence="5">Ribonuclease HI subunit B</fullName>
    </alternativeName>
</protein>
<feature type="domain" description="Rnh202 triple barrel" evidence="7">
    <location>
        <begin position="28"/>
        <end position="68"/>
    </location>
</feature>
<evidence type="ECO:0000256" key="2">
    <source>
        <dbReference type="ARBA" id="ARBA00019062"/>
    </source>
</evidence>
<evidence type="ECO:0000256" key="1">
    <source>
        <dbReference type="ARBA" id="ARBA00004123"/>
    </source>
</evidence>
<comment type="subcellular location">
    <subcellularLocation>
        <location evidence="1">Nucleus</location>
    </subcellularLocation>
</comment>
<dbReference type="Pfam" id="PF09468">
    <property type="entry name" value="RNase_H2-Ydr279"/>
    <property type="match status" value="1"/>
</dbReference>
<evidence type="ECO:0000256" key="4">
    <source>
        <dbReference type="ARBA" id="ARBA00024778"/>
    </source>
</evidence>
<evidence type="ECO:0000259" key="6">
    <source>
        <dbReference type="Pfam" id="PF09468"/>
    </source>
</evidence>
<evidence type="ECO:0000256" key="3">
    <source>
        <dbReference type="ARBA" id="ARBA00023242"/>
    </source>
</evidence>
<accession>A0AAD4M8E6</accession>
<keyword evidence="9" id="KW-1185">Reference proteome</keyword>
<reference evidence="8" key="1">
    <citation type="journal article" date="2022" name="New Phytol.">
        <title>Evolutionary transition to the ectomycorrhizal habit in the genomes of a hyperdiverse lineage of mushroom-forming fungi.</title>
        <authorList>
            <person name="Looney B."/>
            <person name="Miyauchi S."/>
            <person name="Morin E."/>
            <person name="Drula E."/>
            <person name="Courty P.E."/>
            <person name="Kohler A."/>
            <person name="Kuo A."/>
            <person name="LaButti K."/>
            <person name="Pangilinan J."/>
            <person name="Lipzen A."/>
            <person name="Riley R."/>
            <person name="Andreopoulos W."/>
            <person name="He G."/>
            <person name="Johnson J."/>
            <person name="Nolan M."/>
            <person name="Tritt A."/>
            <person name="Barry K.W."/>
            <person name="Grigoriev I.V."/>
            <person name="Nagy L.G."/>
            <person name="Hibbett D."/>
            <person name="Henrissat B."/>
            <person name="Matheny P.B."/>
            <person name="Labbe J."/>
            <person name="Martin F.M."/>
        </authorList>
    </citation>
    <scope>NUCLEOTIDE SEQUENCE</scope>
    <source>
        <strain evidence="8">BPL690</strain>
    </source>
</reference>
<comment type="function">
    <text evidence="4">Non catalytic subunit of RNase H2, an endonuclease that specifically degrades the RNA of RNA:DNA hybrids. Participates in DNA replication, possibly by mediating the removal of lagging-strand Okazaki fragment RNA primers during DNA replication. Mediates the excision of single ribonucleotides from DNA:RNA duplexes.</text>
</comment>
<comment type="caution">
    <text evidence="8">The sequence shown here is derived from an EMBL/GenBank/DDBJ whole genome shotgun (WGS) entry which is preliminary data.</text>
</comment>
<dbReference type="InterPro" id="IPR041195">
    <property type="entry name" value="Rnh202_N"/>
</dbReference>
<evidence type="ECO:0000313" key="9">
    <source>
        <dbReference type="Proteomes" id="UP001203297"/>
    </source>
</evidence>
<evidence type="ECO:0000313" key="8">
    <source>
        <dbReference type="EMBL" id="KAI0305721.1"/>
    </source>
</evidence>
<feature type="domain" description="Ribonuclease H2 subunit B wHTH" evidence="6">
    <location>
        <begin position="71"/>
        <end position="226"/>
    </location>
</feature>
<dbReference type="AlphaFoldDB" id="A0AAD4M8E6"/>
<dbReference type="InterPro" id="IPR040456">
    <property type="entry name" value="RNase_H2_suB"/>
</dbReference>
<organism evidence="8 9">
    <name type="scientific">Multifurca ochricompacta</name>
    <dbReference type="NCBI Taxonomy" id="376703"/>
    <lineage>
        <taxon>Eukaryota</taxon>
        <taxon>Fungi</taxon>
        <taxon>Dikarya</taxon>
        <taxon>Basidiomycota</taxon>
        <taxon>Agaricomycotina</taxon>
        <taxon>Agaricomycetes</taxon>
        <taxon>Russulales</taxon>
        <taxon>Russulaceae</taxon>
        <taxon>Multifurca</taxon>
    </lineage>
</organism>
<dbReference type="Proteomes" id="UP001203297">
    <property type="component" value="Unassembled WGS sequence"/>
</dbReference>
<dbReference type="Gene3D" id="1.10.20.120">
    <property type="match status" value="1"/>
</dbReference>
<evidence type="ECO:0000256" key="5">
    <source>
        <dbReference type="ARBA" id="ARBA00033464"/>
    </source>
</evidence>
<gene>
    <name evidence="8" type="ORF">B0F90DRAFT_1700421</name>
</gene>
<dbReference type="GO" id="GO:0006401">
    <property type="term" value="P:RNA catabolic process"/>
    <property type="evidence" value="ECO:0007669"/>
    <property type="project" value="TreeGrafter"/>
</dbReference>
<dbReference type="InterPro" id="IPR019024">
    <property type="entry name" value="RNase_H2_suB_wHTH"/>
</dbReference>
<dbReference type="Gene3D" id="2.20.25.530">
    <property type="match status" value="1"/>
</dbReference>
<dbReference type="CDD" id="cd09270">
    <property type="entry name" value="RNase_H2-B"/>
    <property type="match status" value="1"/>
</dbReference>
<dbReference type="PANTHER" id="PTHR13383:SF11">
    <property type="entry name" value="RIBONUCLEASE H2 SUBUNIT B"/>
    <property type="match status" value="1"/>
</dbReference>
<dbReference type="GO" id="GO:0032299">
    <property type="term" value="C:ribonuclease H2 complex"/>
    <property type="evidence" value="ECO:0007669"/>
    <property type="project" value="InterPro"/>
</dbReference>
<sequence length="304" mass="34028">MLSAITASQNTIPSLFLPYRRARFANDSRDEWEILEVQSVSPPNQRSWFFTEGEIVSDGKLLVMTPIDPIFLLIPIFQAVKPNDGSAGIFQPLDDIFDEAAPKIVQTVNRGASDDPFLIISQEDILFLTRCDCIITALKRICDFQNITSDLTVYRYSEERVIEYLQAKVLRLSKHAVTEKSRTIIRNLAKDGLMDDGMEDLLELGRIRAACNLVSQYIAHSLYTALTAKYDFTVLDSHVKAVKNEETTFALSGAQVIKPRIAAVTAEGDSKKRKAKTKASQGVEKLKKVNVSGMAKLSTFFQKK</sequence>